<gene>
    <name evidence="2" type="ORF">ABFO16_10150</name>
</gene>
<proteinExistence type="predicted"/>
<dbReference type="Proteomes" id="UP001478133">
    <property type="component" value="Unassembled WGS sequence"/>
</dbReference>
<comment type="caution">
    <text evidence="2">The sequence shown here is derived from an EMBL/GenBank/DDBJ whole genome shotgun (WGS) entry which is preliminary data.</text>
</comment>
<dbReference type="Pfam" id="PF14191">
    <property type="entry name" value="YodL"/>
    <property type="match status" value="1"/>
</dbReference>
<evidence type="ECO:0000259" key="1">
    <source>
        <dbReference type="Pfam" id="PF14191"/>
    </source>
</evidence>
<evidence type="ECO:0000313" key="3">
    <source>
        <dbReference type="Proteomes" id="UP001478133"/>
    </source>
</evidence>
<dbReference type="RefSeq" id="WP_367286394.1">
    <property type="nucleotide sequence ID" value="NZ_JBBMEY010000012.1"/>
</dbReference>
<accession>A0ABV1HXN0</accession>
<protein>
    <submittedName>
        <fullName evidence="2">YodL domain-containing protein</fullName>
    </submittedName>
</protein>
<name>A0ABV1HXN0_9FIRM</name>
<keyword evidence="3" id="KW-1185">Reference proteome</keyword>
<sequence length="153" mass="18016">MKVDIYQAKDTFIGIFMPLSYLQDKGIDIDISQYNKVYSCNVDDDFSAEDIFLKFNLDIPNDFTGHSLSVSDVFIIDDNYDVAYYCDRFGFKEISNFFDTNYYKEVNEEQKDTLVQNGFDNYVNKDNSYIFKFRTSDKDKVNSLIQPQKNIHK</sequence>
<dbReference type="EMBL" id="JBBMFI010000084">
    <property type="protein sequence ID" value="MEQ2566582.1"/>
    <property type="molecule type" value="Genomic_DNA"/>
</dbReference>
<organism evidence="2 3">
    <name type="scientific">Ruminococcoides intestinihominis</name>
    <dbReference type="NCBI Taxonomy" id="3133161"/>
    <lineage>
        <taxon>Bacteria</taxon>
        <taxon>Bacillati</taxon>
        <taxon>Bacillota</taxon>
        <taxon>Clostridia</taxon>
        <taxon>Eubacteriales</taxon>
        <taxon>Oscillospiraceae</taxon>
        <taxon>Ruminococcoides</taxon>
    </lineage>
</organism>
<dbReference type="InterPro" id="IPR025923">
    <property type="entry name" value="YodL-like_dom"/>
</dbReference>
<reference evidence="2 3" key="1">
    <citation type="submission" date="2024-03" db="EMBL/GenBank/DDBJ databases">
        <title>Human intestinal bacterial collection.</title>
        <authorList>
            <person name="Pauvert C."/>
            <person name="Hitch T.C.A."/>
            <person name="Clavel T."/>
        </authorList>
    </citation>
    <scope>NUCLEOTIDE SEQUENCE [LARGE SCALE GENOMIC DNA]</scope>
    <source>
        <strain evidence="2 3">CLA-AP-H18</strain>
    </source>
</reference>
<evidence type="ECO:0000313" key="2">
    <source>
        <dbReference type="EMBL" id="MEQ2566582.1"/>
    </source>
</evidence>
<feature type="domain" description="YodL-like" evidence="1">
    <location>
        <begin position="4"/>
        <end position="97"/>
    </location>
</feature>